<protein>
    <submittedName>
        <fullName evidence="3">Similar to Saccharomyces cerevisiae YDR058C TGL2 Triacylglycerol lipase that is localized to the mitochondria</fullName>
    </submittedName>
</protein>
<sequence>MFRSTHSIRVLVAFSPRVRGCSLAALHTSTARGQKKFDFHEQTSSFKESAKNPAVDSRLITDDYQYIRDNYQTPRHPVMLCHGLCGFDSLNILSLAPPFSYWHGIKEALAANDIEVYTAAVAPTASIQVRAKYLLDAIVEKVPANETAADGRPVININLIGHSMGGLDARYVISRLIPERAKTLGTSDSAIKVSSLTTIATPHRGSYIADLLVASPLGPDKFPALYRVLPTMGFDDNSAEGFKQLTCAFMREKFNPTVLDDPTVAYFSYGAKARPHFFGVFRQAWERLYQQEGDNDGMVSVESAKWGEYIGTINNVDHLDLINFTNIVQYNWKRLLGIPNPFNAIALYLHVTDMLAKKGF</sequence>
<dbReference type="OrthoDB" id="5592486at2759"/>
<reference evidence="3" key="1">
    <citation type="submission" date="2014-03" db="EMBL/GenBank/DDBJ databases">
        <authorList>
            <person name="Casaregola S."/>
        </authorList>
    </citation>
    <scope>NUCLEOTIDE SEQUENCE [LARGE SCALE GENOMIC DNA]</scope>
    <source>
        <strain evidence="3">CLIB 918</strain>
    </source>
</reference>
<comment type="similarity">
    <text evidence="1">Belongs to the putative lipase ROG1 family.</text>
</comment>
<dbReference type="AlphaFoldDB" id="A0A0J9XDI3"/>
<dbReference type="InterPro" id="IPR007751">
    <property type="entry name" value="DUF676_lipase-like"/>
</dbReference>
<evidence type="ECO:0000256" key="1">
    <source>
        <dbReference type="ARBA" id="ARBA00007920"/>
    </source>
</evidence>
<proteinExistence type="inferred from homology"/>
<dbReference type="Pfam" id="PF05057">
    <property type="entry name" value="DUF676"/>
    <property type="match status" value="1"/>
</dbReference>
<evidence type="ECO:0000313" key="3">
    <source>
        <dbReference type="EMBL" id="CDO55582.1"/>
    </source>
</evidence>
<dbReference type="EMBL" id="CCBN010000011">
    <property type="protein sequence ID" value="CDO55582.1"/>
    <property type="molecule type" value="Genomic_DNA"/>
</dbReference>
<dbReference type="Proteomes" id="UP000242525">
    <property type="component" value="Unassembled WGS sequence"/>
</dbReference>
<dbReference type="SUPFAM" id="SSF53474">
    <property type="entry name" value="alpha/beta-Hydrolases"/>
    <property type="match status" value="1"/>
</dbReference>
<evidence type="ECO:0000313" key="4">
    <source>
        <dbReference type="Proteomes" id="UP000242525"/>
    </source>
</evidence>
<evidence type="ECO:0000259" key="2">
    <source>
        <dbReference type="Pfam" id="PF05057"/>
    </source>
</evidence>
<gene>
    <name evidence="3" type="ORF">BN980_GECA11s03365g</name>
</gene>
<keyword evidence="4" id="KW-1185">Reference proteome</keyword>
<dbReference type="InterPro" id="IPR029058">
    <property type="entry name" value="AB_hydrolase_fold"/>
</dbReference>
<organism evidence="3 4">
    <name type="scientific">Geotrichum candidum</name>
    <name type="common">Oospora lactis</name>
    <name type="synonym">Dipodascus geotrichum</name>
    <dbReference type="NCBI Taxonomy" id="1173061"/>
    <lineage>
        <taxon>Eukaryota</taxon>
        <taxon>Fungi</taxon>
        <taxon>Dikarya</taxon>
        <taxon>Ascomycota</taxon>
        <taxon>Saccharomycotina</taxon>
        <taxon>Dipodascomycetes</taxon>
        <taxon>Dipodascales</taxon>
        <taxon>Dipodascaceae</taxon>
        <taxon>Geotrichum</taxon>
    </lineage>
</organism>
<name>A0A0J9XDI3_GEOCN</name>
<dbReference type="STRING" id="1173061.A0A0J9XDI3"/>
<feature type="domain" description="DUF676" evidence="2">
    <location>
        <begin position="75"/>
        <end position="207"/>
    </location>
</feature>
<comment type="caution">
    <text evidence="3">The sequence shown here is derived from an EMBL/GenBank/DDBJ whole genome shotgun (WGS) entry which is preliminary data.</text>
</comment>
<dbReference type="PANTHER" id="PTHR11440">
    <property type="entry name" value="LECITHIN-CHOLESTEROL ACYLTRANSFERASE-RELATED"/>
    <property type="match status" value="1"/>
</dbReference>
<accession>A0A0J9XDI3</accession>
<dbReference type="Gene3D" id="3.40.50.1820">
    <property type="entry name" value="alpha/beta hydrolase"/>
    <property type="match status" value="1"/>
</dbReference>